<reference evidence="1" key="1">
    <citation type="submission" date="2023-07" db="EMBL/GenBank/DDBJ databases">
        <authorList>
            <person name="Kim M.K."/>
        </authorList>
    </citation>
    <scope>NUCLEOTIDE SEQUENCE</scope>
    <source>
        <strain evidence="1">ASUV-10-1</strain>
    </source>
</reference>
<keyword evidence="2" id="KW-1185">Reference proteome</keyword>
<gene>
    <name evidence="1" type="ORF">Q5H93_20815</name>
</gene>
<protein>
    <submittedName>
        <fullName evidence="1">Uncharacterized protein</fullName>
    </submittedName>
</protein>
<dbReference type="Proteomes" id="UP001176429">
    <property type="component" value="Unassembled WGS sequence"/>
</dbReference>
<organism evidence="1 2">
    <name type="scientific">Hymenobacter aranciens</name>
    <dbReference type="NCBI Taxonomy" id="3063996"/>
    <lineage>
        <taxon>Bacteria</taxon>
        <taxon>Pseudomonadati</taxon>
        <taxon>Bacteroidota</taxon>
        <taxon>Cytophagia</taxon>
        <taxon>Cytophagales</taxon>
        <taxon>Hymenobacteraceae</taxon>
        <taxon>Hymenobacter</taxon>
    </lineage>
</organism>
<evidence type="ECO:0000313" key="1">
    <source>
        <dbReference type="EMBL" id="MDO7877201.1"/>
    </source>
</evidence>
<sequence length="93" mass="10380">MKTAAEYLQNHVFEARRPRRELQPVVAYEAAVQAIDQALADAEKYKYLLMRALRRHADETAPAPRPAVSAAASFFADDTPVLPLYPTPERLAA</sequence>
<comment type="caution">
    <text evidence="1">The sequence shown here is derived from an EMBL/GenBank/DDBJ whole genome shotgun (WGS) entry which is preliminary data.</text>
</comment>
<name>A0ABT9BG21_9BACT</name>
<dbReference type="RefSeq" id="WP_305008628.1">
    <property type="nucleotide sequence ID" value="NZ_JAUQSY010000017.1"/>
</dbReference>
<dbReference type="EMBL" id="JAUQSY010000017">
    <property type="protein sequence ID" value="MDO7877201.1"/>
    <property type="molecule type" value="Genomic_DNA"/>
</dbReference>
<accession>A0ABT9BG21</accession>
<evidence type="ECO:0000313" key="2">
    <source>
        <dbReference type="Proteomes" id="UP001176429"/>
    </source>
</evidence>
<proteinExistence type="predicted"/>